<evidence type="ECO:0008006" key="3">
    <source>
        <dbReference type="Google" id="ProtNLM"/>
    </source>
</evidence>
<dbReference type="EMBL" id="CP012159">
    <property type="protein sequence ID" value="AKT40571.1"/>
    <property type="molecule type" value="Genomic_DNA"/>
</dbReference>
<dbReference type="STRING" id="52.CMC5_047270"/>
<keyword evidence="2" id="KW-1185">Reference proteome</keyword>
<dbReference type="AlphaFoldDB" id="A0A0K1EI88"/>
<reference evidence="1 2" key="1">
    <citation type="submission" date="2015-07" db="EMBL/GenBank/DDBJ databases">
        <title>Genome analysis of myxobacterium Chondromyces crocatus Cm c5 reveals a high potential for natural compound synthesis and the genetic basis for the loss of fruiting body formation.</title>
        <authorList>
            <person name="Zaburannyi N."/>
            <person name="Bunk B."/>
            <person name="Maier J."/>
            <person name="Overmann J."/>
            <person name="Mueller R."/>
        </authorList>
    </citation>
    <scope>NUCLEOTIDE SEQUENCE [LARGE SCALE GENOMIC DNA]</scope>
    <source>
        <strain evidence="1 2">Cm c5</strain>
    </source>
</reference>
<dbReference type="PATRIC" id="fig|52.7.peg.5215"/>
<organism evidence="1 2">
    <name type="scientific">Chondromyces crocatus</name>
    <dbReference type="NCBI Taxonomy" id="52"/>
    <lineage>
        <taxon>Bacteria</taxon>
        <taxon>Pseudomonadati</taxon>
        <taxon>Myxococcota</taxon>
        <taxon>Polyangia</taxon>
        <taxon>Polyangiales</taxon>
        <taxon>Polyangiaceae</taxon>
        <taxon>Chondromyces</taxon>
    </lineage>
</organism>
<accession>A0A0K1EI88</accession>
<evidence type="ECO:0000313" key="2">
    <source>
        <dbReference type="Proteomes" id="UP000067626"/>
    </source>
</evidence>
<evidence type="ECO:0000313" key="1">
    <source>
        <dbReference type="EMBL" id="AKT40571.1"/>
    </source>
</evidence>
<sequence length="155" mass="17636">MNYGEAARRHHRDAETLFAAGRHANADHLYGIAAECALLGILRGSPAARKLFDAEGTVKEPMRRHVNVLWNQLSKEAEGLRLGKAMGRLQQHFSVNPFTGWSVRQRYLSDQGVLIEVTEETLLKHRKAAELCVRLLDDMRPPRTERSEHVERSSR</sequence>
<name>A0A0K1EI88_CHOCO</name>
<dbReference type="Proteomes" id="UP000067626">
    <property type="component" value="Chromosome"/>
</dbReference>
<proteinExistence type="predicted"/>
<dbReference type="KEGG" id="ccro:CMC5_047270"/>
<protein>
    <recommendedName>
        <fullName evidence="3">HEPN domain-containing protein</fullName>
    </recommendedName>
</protein>
<gene>
    <name evidence="1" type="ORF">CMC5_047270</name>
</gene>